<name>A0A9X2BD86_9SPHI</name>
<dbReference type="Proteomes" id="UP001139450">
    <property type="component" value="Unassembled WGS sequence"/>
</dbReference>
<dbReference type="RefSeq" id="WP_245132805.1">
    <property type="nucleotide sequence ID" value="NZ_JALJEJ010000013.1"/>
</dbReference>
<keyword evidence="3" id="KW-1185">Reference proteome</keyword>
<feature type="domain" description="STAS" evidence="1">
    <location>
        <begin position="20"/>
        <end position="111"/>
    </location>
</feature>
<accession>A0A9X2BD86</accession>
<sequence length="111" mass="12524">MIELIKQEPGYLLADLQIDEANLAVADQFKTELIGLLDNYQRKIVLSLHQVNYIDSSFLGALVAGLKHAIAQKHDIILVGLKKDIRDLLTLIRLDKVFKIYDNYTEATSAL</sequence>
<dbReference type="InterPro" id="IPR036513">
    <property type="entry name" value="STAS_dom_sf"/>
</dbReference>
<proteinExistence type="predicted"/>
<evidence type="ECO:0000313" key="3">
    <source>
        <dbReference type="Proteomes" id="UP001139450"/>
    </source>
</evidence>
<dbReference type="PANTHER" id="PTHR33495:SF2">
    <property type="entry name" value="ANTI-SIGMA FACTOR ANTAGONIST TM_1081-RELATED"/>
    <property type="match status" value="1"/>
</dbReference>
<comment type="caution">
    <text evidence="2">The sequence shown here is derived from an EMBL/GenBank/DDBJ whole genome shotgun (WGS) entry which is preliminary data.</text>
</comment>
<dbReference type="AlphaFoldDB" id="A0A9X2BD86"/>
<dbReference type="Gene3D" id="3.30.750.24">
    <property type="entry name" value="STAS domain"/>
    <property type="match status" value="1"/>
</dbReference>
<reference evidence="2" key="1">
    <citation type="submission" date="2022-04" db="EMBL/GenBank/DDBJ databases">
        <title>Mucilaginibacter sp. RS28 isolated from freshwater.</title>
        <authorList>
            <person name="Ko S.-R."/>
        </authorList>
    </citation>
    <scope>NUCLEOTIDE SEQUENCE</scope>
    <source>
        <strain evidence="2">RS28</strain>
    </source>
</reference>
<dbReference type="PROSITE" id="PS50801">
    <property type="entry name" value="STAS"/>
    <property type="match status" value="1"/>
</dbReference>
<dbReference type="EMBL" id="JALJEJ010000013">
    <property type="protein sequence ID" value="MCJ8211832.1"/>
    <property type="molecule type" value="Genomic_DNA"/>
</dbReference>
<organism evidence="2 3">
    <name type="scientific">Mucilaginibacter straminoryzae</name>
    <dbReference type="NCBI Taxonomy" id="2932774"/>
    <lineage>
        <taxon>Bacteria</taxon>
        <taxon>Pseudomonadati</taxon>
        <taxon>Bacteroidota</taxon>
        <taxon>Sphingobacteriia</taxon>
        <taxon>Sphingobacteriales</taxon>
        <taxon>Sphingobacteriaceae</taxon>
        <taxon>Mucilaginibacter</taxon>
    </lineage>
</organism>
<dbReference type="CDD" id="cd07043">
    <property type="entry name" value="STAS_anti-anti-sigma_factors"/>
    <property type="match status" value="1"/>
</dbReference>
<evidence type="ECO:0000259" key="1">
    <source>
        <dbReference type="PROSITE" id="PS50801"/>
    </source>
</evidence>
<protein>
    <submittedName>
        <fullName evidence="2">STAS domain-containing protein</fullName>
    </submittedName>
</protein>
<dbReference type="SUPFAM" id="SSF52091">
    <property type="entry name" value="SpoIIaa-like"/>
    <property type="match status" value="1"/>
</dbReference>
<dbReference type="PANTHER" id="PTHR33495">
    <property type="entry name" value="ANTI-SIGMA FACTOR ANTAGONIST TM_1081-RELATED-RELATED"/>
    <property type="match status" value="1"/>
</dbReference>
<dbReference type="GO" id="GO:0043856">
    <property type="term" value="F:anti-sigma factor antagonist activity"/>
    <property type="evidence" value="ECO:0007669"/>
    <property type="project" value="TreeGrafter"/>
</dbReference>
<dbReference type="Pfam" id="PF01740">
    <property type="entry name" value="STAS"/>
    <property type="match status" value="1"/>
</dbReference>
<gene>
    <name evidence="2" type="ORF">MUY27_19085</name>
</gene>
<dbReference type="InterPro" id="IPR002645">
    <property type="entry name" value="STAS_dom"/>
</dbReference>
<evidence type="ECO:0000313" key="2">
    <source>
        <dbReference type="EMBL" id="MCJ8211832.1"/>
    </source>
</evidence>